<dbReference type="InterPro" id="IPR036565">
    <property type="entry name" value="Mur-like_cat_sf"/>
</dbReference>
<comment type="function">
    <text evidence="8">Catalyzes the interconversion of L-alanine and D-alanine. May also act on other amino acids.</text>
</comment>
<evidence type="ECO:0000256" key="6">
    <source>
        <dbReference type="ARBA" id="ARBA00022898"/>
    </source>
</evidence>
<dbReference type="InterPro" id="IPR035911">
    <property type="entry name" value="MurE/MurF_N"/>
</dbReference>
<feature type="binding site" evidence="8 10">
    <location>
        <position position="592"/>
    </location>
    <ligand>
        <name>substrate</name>
    </ligand>
</feature>
<comment type="pathway">
    <text evidence="8">Amino-acid biosynthesis; D-alanine biosynthesis; D-alanine from L-alanine: step 1/1.</text>
</comment>
<dbReference type="EC" id="5.1.1.1" evidence="8"/>
<comment type="caution">
    <text evidence="12">The sequence shown here is derived from an EMBL/GenBank/DDBJ whole genome shotgun (WGS) entry which is preliminary data.</text>
</comment>
<name>A0A7K3WS32_9FLAO</name>
<sequence>MLKGGYEIEDFKNIIGGSFLHRANQAGIKHIVTDSRKFEFREGSVFFALSGSRRDGHSYLQEMHGKGVRIFVVSSELGIPVLKNSTIITVQNSVMALQQFAAHHRSLFHIPVVGITGSNGKTIVKEWIYQLLYTDFHVIRSPKSYNSQIGVPLSVLLMDESHDLAVFEAGISRKGEMRKLEKIIKPTIGIFTNIGPAHQENFESLNEKIDEKLQLFMDCKTLIYCRDQENIHERIQSQLSKHTLLTWSKNHEANLKIISTKVTGKKTRITGQFEGKERVIEIPFNSPTSVENSCHLWLLLLHLDMSDEIIASHFTTLTPVAMRLEQLDGINGCVLINDVYNSDINTLTIALDYLKYLSKNKKYTAIVSDILQSGEEEENLYRRVAELLKSRGITRFIGIGKQLKSHAHLFSDLKATFYESTGAFLQNANKRDFAKENILLKGSRAFKFERIADFLQEKSHETVLEIDLTKMVENLNYIRTRLQSDTKIMAMVKAFAYGAGSYDVAQILEYNRVDYLAVAYADEGISLREDGITLPIMVLNPELSSYDAMIRYHLEPQLFSFRTLEYFTEALQTSTEARRYPIHIKINTGMNRLGFDFADLPKLAERILEIDVLEVKSVFSHLAGSDDQKFEAFTQQQIADFTKAADFLSDKLPNPFMRHILNSSGILRYPEAQMDMVRLGLALYGITTSLDFQGKLKPVSTLRTVISQIREIEPGEGVGYTPKMPVSEKTKIAVIPVGYADGLPRLLGNGGGNVLISNTAVPFIGNICMDMSMVNVTGIDCEEGDEVEVFGEHLDIYEMADHLQTIPYEVLTNISQRVKRVFIQD</sequence>
<dbReference type="Pfam" id="PF00842">
    <property type="entry name" value="Ala_racemase_C"/>
    <property type="match status" value="1"/>
</dbReference>
<evidence type="ECO:0000313" key="13">
    <source>
        <dbReference type="Proteomes" id="UP000486602"/>
    </source>
</evidence>
<keyword evidence="5" id="KW-0067">ATP-binding</keyword>
<keyword evidence="6 8" id="KW-0663">Pyridoxal phosphate</keyword>
<dbReference type="SMART" id="SM01005">
    <property type="entry name" value="Ala_racemase_C"/>
    <property type="match status" value="1"/>
</dbReference>
<keyword evidence="7 8" id="KW-0413">Isomerase</keyword>
<evidence type="ECO:0000256" key="1">
    <source>
        <dbReference type="ARBA" id="ARBA00000316"/>
    </source>
</evidence>
<feature type="binding site" evidence="8 10">
    <location>
        <position position="769"/>
    </location>
    <ligand>
        <name>substrate</name>
    </ligand>
</feature>
<dbReference type="InterPro" id="IPR011079">
    <property type="entry name" value="Ala_racemase_C"/>
</dbReference>
<dbReference type="SUPFAM" id="SSF63418">
    <property type="entry name" value="MurE/MurF N-terminal domain"/>
    <property type="match status" value="1"/>
</dbReference>
<evidence type="ECO:0000256" key="3">
    <source>
        <dbReference type="ARBA" id="ARBA00022598"/>
    </source>
</evidence>
<dbReference type="EMBL" id="JAAGVY010000012">
    <property type="protein sequence ID" value="NEN23515.1"/>
    <property type="molecule type" value="Genomic_DNA"/>
</dbReference>
<dbReference type="Proteomes" id="UP000486602">
    <property type="component" value="Unassembled WGS sequence"/>
</dbReference>
<dbReference type="Pfam" id="PF08245">
    <property type="entry name" value="Mur_ligase_M"/>
    <property type="match status" value="1"/>
</dbReference>
<keyword evidence="3 12" id="KW-0436">Ligase</keyword>
<comment type="cofactor">
    <cofactor evidence="2 8 9">
        <name>pyridoxal 5'-phosphate</name>
        <dbReference type="ChEBI" id="CHEBI:597326"/>
    </cofactor>
</comment>
<feature type="domain" description="Alanine racemase C-terminal" evidence="11">
    <location>
        <begin position="699"/>
        <end position="823"/>
    </location>
</feature>
<evidence type="ECO:0000259" key="11">
    <source>
        <dbReference type="SMART" id="SM01005"/>
    </source>
</evidence>
<dbReference type="InterPro" id="IPR009006">
    <property type="entry name" value="Ala_racemase/Decarboxylase_C"/>
</dbReference>
<dbReference type="InterPro" id="IPR013221">
    <property type="entry name" value="Mur_ligase_cen"/>
</dbReference>
<evidence type="ECO:0000256" key="10">
    <source>
        <dbReference type="PIRSR" id="PIRSR600821-52"/>
    </source>
</evidence>
<dbReference type="SUPFAM" id="SSF53244">
    <property type="entry name" value="MurD-like peptide ligases, peptide-binding domain"/>
    <property type="match status" value="1"/>
</dbReference>
<dbReference type="Gene3D" id="2.40.37.10">
    <property type="entry name" value="Lyase, Ornithine Decarboxylase, Chain A, domain 1"/>
    <property type="match status" value="1"/>
</dbReference>
<dbReference type="Gene3D" id="3.20.20.10">
    <property type="entry name" value="Alanine racemase"/>
    <property type="match status" value="1"/>
</dbReference>
<proteinExistence type="inferred from homology"/>
<evidence type="ECO:0000256" key="5">
    <source>
        <dbReference type="ARBA" id="ARBA00022840"/>
    </source>
</evidence>
<feature type="modified residue" description="N6-(pyridoxal phosphate)lysine" evidence="8 9">
    <location>
        <position position="493"/>
    </location>
</feature>
<keyword evidence="4" id="KW-0547">Nucleotide-binding</keyword>
<dbReference type="PANTHER" id="PTHR43024">
    <property type="entry name" value="UDP-N-ACETYLMURAMOYL-TRIPEPTIDE--D-ALANYL-D-ALANINE LIGASE"/>
    <property type="match status" value="1"/>
</dbReference>
<dbReference type="SUPFAM" id="SSF51419">
    <property type="entry name" value="PLP-binding barrel"/>
    <property type="match status" value="1"/>
</dbReference>
<dbReference type="Gene3D" id="3.40.1190.10">
    <property type="entry name" value="Mur-like, catalytic domain"/>
    <property type="match status" value="1"/>
</dbReference>
<dbReference type="UniPathway" id="UPA00042">
    <property type="reaction ID" value="UER00497"/>
</dbReference>
<dbReference type="RefSeq" id="WP_163284825.1">
    <property type="nucleotide sequence ID" value="NZ_JAAGVY010000012.1"/>
</dbReference>
<dbReference type="PANTHER" id="PTHR43024:SF1">
    <property type="entry name" value="UDP-N-ACETYLMURAMOYL-TRIPEPTIDE--D-ALANYL-D-ALANINE LIGASE"/>
    <property type="match status" value="1"/>
</dbReference>
<dbReference type="CDD" id="cd00430">
    <property type="entry name" value="PLPDE_III_AR"/>
    <property type="match status" value="1"/>
</dbReference>
<gene>
    <name evidence="12" type="ORF">G3O08_08380</name>
</gene>
<evidence type="ECO:0000256" key="7">
    <source>
        <dbReference type="ARBA" id="ARBA00023235"/>
    </source>
</evidence>
<dbReference type="Gene3D" id="3.40.1390.10">
    <property type="entry name" value="MurE/MurF, N-terminal domain"/>
    <property type="match status" value="1"/>
</dbReference>
<dbReference type="GO" id="GO:0005524">
    <property type="term" value="F:ATP binding"/>
    <property type="evidence" value="ECO:0007669"/>
    <property type="project" value="UniProtKB-KW"/>
</dbReference>
<dbReference type="PRINTS" id="PR00992">
    <property type="entry name" value="ALARACEMASE"/>
</dbReference>
<reference evidence="12 13" key="1">
    <citation type="submission" date="2020-02" db="EMBL/GenBank/DDBJ databases">
        <title>Out from the shadows clarifying the taxonomy of the family Cryomorphaceae and related taxa by utilizing the GTDB taxonomic framework.</title>
        <authorList>
            <person name="Bowman J.P."/>
        </authorList>
    </citation>
    <scope>NUCLEOTIDE SEQUENCE [LARGE SCALE GENOMIC DNA]</scope>
    <source>
        <strain evidence="12 13">QSSC 1-22</strain>
    </source>
</reference>
<evidence type="ECO:0000256" key="9">
    <source>
        <dbReference type="PIRSR" id="PIRSR600821-50"/>
    </source>
</evidence>
<dbReference type="NCBIfam" id="NF008897">
    <property type="entry name" value="PRK11930.1"/>
    <property type="match status" value="1"/>
</dbReference>
<dbReference type="SUPFAM" id="SSF53623">
    <property type="entry name" value="MurD-like peptide ligases, catalytic domain"/>
    <property type="match status" value="1"/>
</dbReference>
<dbReference type="FunFam" id="3.20.20.10:FF:000002">
    <property type="entry name" value="Alanine racemase"/>
    <property type="match status" value="1"/>
</dbReference>
<dbReference type="GO" id="GO:0030170">
    <property type="term" value="F:pyridoxal phosphate binding"/>
    <property type="evidence" value="ECO:0007669"/>
    <property type="project" value="UniProtKB-UniRule"/>
</dbReference>
<dbReference type="InterPro" id="IPR001608">
    <property type="entry name" value="Ala_racemase_N"/>
</dbReference>
<dbReference type="InterPro" id="IPR029066">
    <property type="entry name" value="PLP-binding_barrel"/>
</dbReference>
<protein>
    <recommendedName>
        <fullName evidence="8">Alanine racemase</fullName>
        <ecNumber evidence="8">5.1.1.1</ecNumber>
    </recommendedName>
</protein>
<dbReference type="Pfam" id="PF01168">
    <property type="entry name" value="Ala_racemase_N"/>
    <property type="match status" value="1"/>
</dbReference>
<feature type="active site" description="Proton acceptor; specific for D-alanine" evidence="8">
    <location>
        <position position="493"/>
    </location>
</feature>
<evidence type="ECO:0000256" key="2">
    <source>
        <dbReference type="ARBA" id="ARBA00001933"/>
    </source>
</evidence>
<dbReference type="GO" id="GO:0016881">
    <property type="term" value="F:acid-amino acid ligase activity"/>
    <property type="evidence" value="ECO:0007669"/>
    <property type="project" value="InterPro"/>
</dbReference>
<dbReference type="InterPro" id="IPR000821">
    <property type="entry name" value="Ala_racemase"/>
</dbReference>
<dbReference type="AlphaFoldDB" id="A0A7K3WS32"/>
<evidence type="ECO:0000256" key="8">
    <source>
        <dbReference type="HAMAP-Rule" id="MF_01201"/>
    </source>
</evidence>
<dbReference type="InterPro" id="IPR051046">
    <property type="entry name" value="MurCDEF_CellWall_CoF430Synth"/>
</dbReference>
<comment type="similarity">
    <text evidence="8">Belongs to the alanine racemase family.</text>
</comment>
<dbReference type="Gene3D" id="3.90.190.20">
    <property type="entry name" value="Mur ligase, C-terminal domain"/>
    <property type="match status" value="1"/>
</dbReference>
<comment type="catalytic activity">
    <reaction evidence="1 8">
        <text>L-alanine = D-alanine</text>
        <dbReference type="Rhea" id="RHEA:20249"/>
        <dbReference type="ChEBI" id="CHEBI:57416"/>
        <dbReference type="ChEBI" id="CHEBI:57972"/>
        <dbReference type="EC" id="5.1.1.1"/>
    </reaction>
</comment>
<evidence type="ECO:0000256" key="4">
    <source>
        <dbReference type="ARBA" id="ARBA00022741"/>
    </source>
</evidence>
<evidence type="ECO:0000313" key="12">
    <source>
        <dbReference type="EMBL" id="NEN23515.1"/>
    </source>
</evidence>
<dbReference type="GO" id="GO:0008784">
    <property type="term" value="F:alanine racemase activity"/>
    <property type="evidence" value="ECO:0007669"/>
    <property type="project" value="UniProtKB-UniRule"/>
</dbReference>
<organism evidence="12 13">
    <name type="scientific">Cryomorpha ignava</name>
    <dbReference type="NCBI Taxonomy" id="101383"/>
    <lineage>
        <taxon>Bacteria</taxon>
        <taxon>Pseudomonadati</taxon>
        <taxon>Bacteroidota</taxon>
        <taxon>Flavobacteriia</taxon>
        <taxon>Flavobacteriales</taxon>
        <taxon>Cryomorphaceae</taxon>
        <taxon>Cryomorpha</taxon>
    </lineage>
</organism>
<dbReference type="GO" id="GO:0030632">
    <property type="term" value="P:D-alanine biosynthetic process"/>
    <property type="evidence" value="ECO:0007669"/>
    <property type="project" value="UniProtKB-UniRule"/>
</dbReference>
<accession>A0A7K3WS32</accession>
<feature type="active site" description="Proton acceptor; specific for L-alanine" evidence="8">
    <location>
        <position position="720"/>
    </location>
</feature>
<dbReference type="SUPFAM" id="SSF50621">
    <property type="entry name" value="Alanine racemase C-terminal domain-like"/>
    <property type="match status" value="1"/>
</dbReference>
<dbReference type="InterPro" id="IPR036615">
    <property type="entry name" value="Mur_ligase_C_dom_sf"/>
</dbReference>
<dbReference type="HAMAP" id="MF_01201">
    <property type="entry name" value="Ala_racemase"/>
    <property type="match status" value="1"/>
</dbReference>
<dbReference type="NCBIfam" id="TIGR00492">
    <property type="entry name" value="alr"/>
    <property type="match status" value="1"/>
</dbReference>
<keyword evidence="13" id="KW-1185">Reference proteome</keyword>